<dbReference type="Proteomes" id="UP000887565">
    <property type="component" value="Unplaced"/>
</dbReference>
<organism evidence="3 4">
    <name type="scientific">Romanomermis culicivorax</name>
    <name type="common">Nematode worm</name>
    <dbReference type="NCBI Taxonomy" id="13658"/>
    <lineage>
        <taxon>Eukaryota</taxon>
        <taxon>Metazoa</taxon>
        <taxon>Ecdysozoa</taxon>
        <taxon>Nematoda</taxon>
        <taxon>Enoplea</taxon>
        <taxon>Dorylaimia</taxon>
        <taxon>Mermithida</taxon>
        <taxon>Mermithoidea</taxon>
        <taxon>Mermithidae</taxon>
        <taxon>Romanomermis</taxon>
    </lineage>
</organism>
<dbReference type="WBParaSite" id="nRc.2.0.1.t07143-RA">
    <property type="protein sequence ID" value="nRc.2.0.1.t07143-RA"/>
    <property type="gene ID" value="nRc.2.0.1.g07143"/>
</dbReference>
<keyword evidence="2" id="KW-1133">Transmembrane helix</keyword>
<evidence type="ECO:0000313" key="3">
    <source>
        <dbReference type="Proteomes" id="UP000887565"/>
    </source>
</evidence>
<protein>
    <submittedName>
        <fullName evidence="4">Uncharacterized protein</fullName>
    </submittedName>
</protein>
<proteinExistence type="predicted"/>
<evidence type="ECO:0000313" key="4">
    <source>
        <dbReference type="WBParaSite" id="nRc.2.0.1.t07143-RA"/>
    </source>
</evidence>
<feature type="transmembrane region" description="Helical" evidence="2">
    <location>
        <begin position="12"/>
        <end position="37"/>
    </location>
</feature>
<reference evidence="4" key="1">
    <citation type="submission" date="2022-11" db="UniProtKB">
        <authorList>
            <consortium name="WormBaseParasite"/>
        </authorList>
    </citation>
    <scope>IDENTIFICATION</scope>
</reference>
<keyword evidence="3" id="KW-1185">Reference proteome</keyword>
<accession>A0A915HZZ1</accession>
<keyword evidence="2" id="KW-0472">Membrane</keyword>
<evidence type="ECO:0000256" key="1">
    <source>
        <dbReference type="SAM" id="MobiDB-lite"/>
    </source>
</evidence>
<name>A0A915HZZ1_ROMCU</name>
<sequence>MLIAVVADSSMIYLIIAIAIITILITTILSVVIWHVCRQRMAKRRFMFLTGNIQDQPRGQDYGDESMYGAGGTPTRTSSHQPSLAPQLPRSKYLNMIKNLSAKKATKNFGTSSTKMKSHKSLHSPKTCYTSLVATRNKYFNAGYIIFPDIIHPVLSSKWQSSALGNEFKGQHLGPMDCREWVRQSTSESGWR</sequence>
<evidence type="ECO:0000256" key="2">
    <source>
        <dbReference type="SAM" id="Phobius"/>
    </source>
</evidence>
<keyword evidence="2" id="KW-0812">Transmembrane</keyword>
<dbReference type="AlphaFoldDB" id="A0A915HZZ1"/>
<feature type="region of interest" description="Disordered" evidence="1">
    <location>
        <begin position="57"/>
        <end position="86"/>
    </location>
</feature>
<feature type="compositionally biased region" description="Polar residues" evidence="1">
    <location>
        <begin position="74"/>
        <end position="84"/>
    </location>
</feature>